<accession>A0A2A7AVD7</accession>
<keyword evidence="2" id="KW-1133">Transmembrane helix</keyword>
<dbReference type="RefSeq" id="WP_097780298.1">
    <property type="nucleotide sequence ID" value="NZ_CABMES010000003.1"/>
</dbReference>
<dbReference type="Proteomes" id="UP000220480">
    <property type="component" value="Unassembled WGS sequence"/>
</dbReference>
<organism evidence="3 4">
    <name type="scientific">Faecalibacterium prausnitzii</name>
    <dbReference type="NCBI Taxonomy" id="853"/>
    <lineage>
        <taxon>Bacteria</taxon>
        <taxon>Bacillati</taxon>
        <taxon>Bacillota</taxon>
        <taxon>Clostridia</taxon>
        <taxon>Eubacteriales</taxon>
        <taxon>Oscillospiraceae</taxon>
        <taxon>Faecalibacterium</taxon>
    </lineage>
</organism>
<feature type="transmembrane region" description="Helical" evidence="2">
    <location>
        <begin position="80"/>
        <end position="100"/>
    </location>
</feature>
<feature type="region of interest" description="Disordered" evidence="1">
    <location>
        <begin position="1"/>
        <end position="20"/>
    </location>
</feature>
<proteinExistence type="predicted"/>
<evidence type="ECO:0000256" key="2">
    <source>
        <dbReference type="SAM" id="Phobius"/>
    </source>
</evidence>
<gene>
    <name evidence="3" type="ORF">CGS59_13220</name>
</gene>
<reference evidence="3 4" key="1">
    <citation type="journal article" date="2017" name="Front. Microbiol.">
        <title>New Insights into the Diversity of the Genus Faecalibacterium.</title>
        <authorList>
            <person name="Benevides L."/>
            <person name="Burman S."/>
            <person name="Martin R."/>
            <person name="Robert V."/>
            <person name="Thomas M."/>
            <person name="Miquel S."/>
            <person name="Chain F."/>
            <person name="Sokol H."/>
            <person name="Bermudez-Humaran L.G."/>
            <person name="Morrison M."/>
            <person name="Langella P."/>
            <person name="Azevedo V.A."/>
            <person name="Chatel J.M."/>
            <person name="Soares S."/>
        </authorList>
    </citation>
    <scope>NUCLEOTIDE SEQUENCE [LARGE SCALE GENOMIC DNA]</scope>
    <source>
        <strain evidence="3 4">CNCM I 4644</strain>
    </source>
</reference>
<evidence type="ECO:0000313" key="3">
    <source>
        <dbReference type="EMBL" id="PDX83069.1"/>
    </source>
</evidence>
<name>A0A2A7AVD7_9FIRM</name>
<dbReference type="EMBL" id="NMTZ01000027">
    <property type="protein sequence ID" value="PDX83069.1"/>
    <property type="molecule type" value="Genomic_DNA"/>
</dbReference>
<feature type="compositionally biased region" description="Basic and acidic residues" evidence="1">
    <location>
        <begin position="7"/>
        <end position="20"/>
    </location>
</feature>
<dbReference type="AlphaFoldDB" id="A0A2A7AVD7"/>
<comment type="caution">
    <text evidence="3">The sequence shown here is derived from an EMBL/GenBank/DDBJ whole genome shotgun (WGS) entry which is preliminary data.</text>
</comment>
<keyword evidence="2" id="KW-0472">Membrane</keyword>
<sequence length="102" mass="11703">MDQPITRAEHEEFKRRLEEENARQDRRIALLEESVSKMGALSTSVEKLALSMESMVKEQEKQGRRLETLEDHDGEMWRKAVGYVVSAVIGAFVGFLFTQIGF</sequence>
<keyword evidence="2" id="KW-0812">Transmembrane</keyword>
<protein>
    <submittedName>
        <fullName evidence="3">Uncharacterized protein</fullName>
    </submittedName>
</protein>
<evidence type="ECO:0000313" key="4">
    <source>
        <dbReference type="Proteomes" id="UP000220480"/>
    </source>
</evidence>
<evidence type="ECO:0000256" key="1">
    <source>
        <dbReference type="SAM" id="MobiDB-lite"/>
    </source>
</evidence>